<dbReference type="SUPFAM" id="SSF55797">
    <property type="entry name" value="PR-1-like"/>
    <property type="match status" value="1"/>
</dbReference>
<protein>
    <recommendedName>
        <fullName evidence="2">SCP domain-containing protein</fullName>
    </recommendedName>
</protein>
<comment type="caution">
    <text evidence="3">The sequence shown here is derived from an EMBL/GenBank/DDBJ whole genome shotgun (WGS) entry which is preliminary data.</text>
</comment>
<feature type="chain" id="PRO_5036881027" description="SCP domain-containing protein" evidence="1">
    <location>
        <begin position="26"/>
        <end position="168"/>
    </location>
</feature>
<dbReference type="RefSeq" id="WP_203669850.1">
    <property type="nucleotide sequence ID" value="NZ_BONO01000029.1"/>
</dbReference>
<dbReference type="InterPro" id="IPR035940">
    <property type="entry name" value="CAP_sf"/>
</dbReference>
<keyword evidence="1" id="KW-0732">Signal</keyword>
<proteinExistence type="predicted"/>
<dbReference type="AlphaFoldDB" id="A0A919PGN2"/>
<evidence type="ECO:0000259" key="2">
    <source>
        <dbReference type="Pfam" id="PF00188"/>
    </source>
</evidence>
<dbReference type="InterPro" id="IPR014044">
    <property type="entry name" value="CAP_dom"/>
</dbReference>
<dbReference type="EMBL" id="BONO01000029">
    <property type="protein sequence ID" value="GIG37817.1"/>
    <property type="molecule type" value="Genomic_DNA"/>
</dbReference>
<dbReference type="Gene3D" id="3.40.33.10">
    <property type="entry name" value="CAP"/>
    <property type="match status" value="1"/>
</dbReference>
<gene>
    <name evidence="3" type="ORF">Cpa01nite_31980</name>
</gene>
<dbReference type="Pfam" id="PF00188">
    <property type="entry name" value="CAP"/>
    <property type="match status" value="1"/>
</dbReference>
<keyword evidence="4" id="KW-1185">Reference proteome</keyword>
<feature type="signal peptide" evidence="1">
    <location>
        <begin position="1"/>
        <end position="25"/>
    </location>
</feature>
<accession>A0A919PGN2</accession>
<evidence type="ECO:0000256" key="1">
    <source>
        <dbReference type="SAM" id="SignalP"/>
    </source>
</evidence>
<dbReference type="Proteomes" id="UP000642125">
    <property type="component" value="Unassembled WGS sequence"/>
</dbReference>
<dbReference type="CDD" id="cd05379">
    <property type="entry name" value="CAP_bacterial"/>
    <property type="match status" value="1"/>
</dbReference>
<evidence type="ECO:0000313" key="4">
    <source>
        <dbReference type="Proteomes" id="UP000642125"/>
    </source>
</evidence>
<evidence type="ECO:0000313" key="3">
    <source>
        <dbReference type="EMBL" id="GIG37817.1"/>
    </source>
</evidence>
<dbReference type="PANTHER" id="PTHR31157:SF1">
    <property type="entry name" value="SCP DOMAIN-CONTAINING PROTEIN"/>
    <property type="match status" value="1"/>
</dbReference>
<sequence length="168" mass="17538">MTKRLWTTSTVTAGLLLGGAAPALAADAPASAGPARAGVLAAPVAAPDVEAAERAILARTNALRASEGKPALVRNARIDAVAAAWAERMATTGQFQHNPSFSRQIPAGWRTAGENIAMNSYDPVALYTQWQNSPPHRANLVNPAFNQIGIGVVERGGLYYGVQVFGGY</sequence>
<name>A0A919PGN2_9CELL</name>
<dbReference type="PANTHER" id="PTHR31157">
    <property type="entry name" value="SCP DOMAIN-CONTAINING PROTEIN"/>
    <property type="match status" value="1"/>
</dbReference>
<organism evidence="3 4">
    <name type="scientific">Cellulomonas pakistanensis</name>
    <dbReference type="NCBI Taxonomy" id="992287"/>
    <lineage>
        <taxon>Bacteria</taxon>
        <taxon>Bacillati</taxon>
        <taxon>Actinomycetota</taxon>
        <taxon>Actinomycetes</taxon>
        <taxon>Micrococcales</taxon>
        <taxon>Cellulomonadaceae</taxon>
        <taxon>Cellulomonas</taxon>
    </lineage>
</organism>
<reference evidence="3" key="1">
    <citation type="submission" date="2021-01" db="EMBL/GenBank/DDBJ databases">
        <title>Whole genome shotgun sequence of Cellulomonas pakistanensis NBRC 110800.</title>
        <authorList>
            <person name="Komaki H."/>
            <person name="Tamura T."/>
        </authorList>
    </citation>
    <scope>NUCLEOTIDE SEQUENCE</scope>
    <source>
        <strain evidence="3">NBRC 110800</strain>
    </source>
</reference>
<feature type="domain" description="SCP" evidence="2">
    <location>
        <begin position="57"/>
        <end position="165"/>
    </location>
</feature>